<dbReference type="Proteomes" id="UP000199113">
    <property type="component" value="Unassembled WGS sequence"/>
</dbReference>
<dbReference type="Pfam" id="PF06897">
    <property type="entry name" value="DUF1269"/>
    <property type="match status" value="1"/>
</dbReference>
<evidence type="ECO:0000313" key="5">
    <source>
        <dbReference type="Proteomes" id="UP000233565"/>
    </source>
</evidence>
<reference evidence="3" key="1">
    <citation type="submission" date="2016-10" db="EMBL/GenBank/DDBJ databases">
        <authorList>
            <person name="de Groot N.N."/>
        </authorList>
    </citation>
    <scope>NUCLEOTIDE SEQUENCE [LARGE SCALE GENOMIC DNA]</scope>
    <source>
        <strain evidence="3">CGMCC 1.10697</strain>
    </source>
</reference>
<dbReference type="InterPro" id="IPR009200">
    <property type="entry name" value="DUF1269_membrane"/>
</dbReference>
<evidence type="ECO:0000313" key="2">
    <source>
        <dbReference type="EMBL" id="PKH40937.1"/>
    </source>
</evidence>
<dbReference type="STRING" id="748909.SAMN05192575_11165"/>
<keyword evidence="1" id="KW-0472">Membrane</keyword>
<feature type="transmembrane region" description="Helical" evidence="1">
    <location>
        <begin position="66"/>
        <end position="92"/>
    </location>
</feature>
<evidence type="ECO:0000313" key="3">
    <source>
        <dbReference type="EMBL" id="SFB42190.1"/>
    </source>
</evidence>
<keyword evidence="1" id="KW-1133">Transmembrane helix</keyword>
<dbReference type="EMBL" id="PJBV01000016">
    <property type="protein sequence ID" value="PKH40937.1"/>
    <property type="molecule type" value="Genomic_DNA"/>
</dbReference>
<gene>
    <name evidence="2" type="ORF">CXG46_10785</name>
    <name evidence="3" type="ORF">SAMN05192575_11165</name>
</gene>
<keyword evidence="1" id="KW-0812">Transmembrane</keyword>
<name>A0A1I1B0P0_9ACTN</name>
<proteinExistence type="predicted"/>
<accession>A0A1I1B0P0</accession>
<dbReference type="AlphaFoldDB" id="A0A1I1B0P0"/>
<keyword evidence="5" id="KW-1185">Reference proteome</keyword>
<dbReference type="Proteomes" id="UP000233565">
    <property type="component" value="Unassembled WGS sequence"/>
</dbReference>
<sequence length="176" mass="18109">MPTLTVWRYDTPFGADAGEVRLKALQARGSVKVHDAITVAWLPGSHEPRIGHLHHASASAAGKGSVLGALVGMLVLAPAVGAAAGAGVGALAQRLRGTGIDKDFLAEIVAHLEPGSSAMLVLSSDVDIDAVRPVVERGLASGHTLLLHAELADDAPQAIRDAVREFDSPASEPDQP</sequence>
<evidence type="ECO:0000313" key="4">
    <source>
        <dbReference type="Proteomes" id="UP000199113"/>
    </source>
</evidence>
<protein>
    <submittedName>
        <fullName evidence="2">DUF1269 domain-containing protein</fullName>
    </submittedName>
    <submittedName>
        <fullName evidence="3">Uncharacterized membrane protein</fullName>
    </submittedName>
</protein>
<reference evidence="2 5" key="2">
    <citation type="submission" date="2017-12" db="EMBL/GenBank/DDBJ databases">
        <title>Pharmacopeia of the Arctic Ocean.</title>
        <authorList>
            <person name="Collins E."/>
            <person name="Ducluzeau A.-L."/>
        </authorList>
    </citation>
    <scope>NUCLEOTIDE SEQUENCE [LARGE SCALE GENOMIC DNA]</scope>
    <source>
        <strain evidence="2 5">DSM 23325</strain>
    </source>
</reference>
<organism evidence="3 4">
    <name type="scientific">Nocardioides alpinus</name>
    <dbReference type="NCBI Taxonomy" id="748909"/>
    <lineage>
        <taxon>Bacteria</taxon>
        <taxon>Bacillati</taxon>
        <taxon>Actinomycetota</taxon>
        <taxon>Actinomycetes</taxon>
        <taxon>Propionibacteriales</taxon>
        <taxon>Nocardioidaceae</taxon>
        <taxon>Nocardioides</taxon>
    </lineage>
</organism>
<dbReference type="EMBL" id="FOKC01000011">
    <property type="protein sequence ID" value="SFB42190.1"/>
    <property type="molecule type" value="Genomic_DNA"/>
</dbReference>
<dbReference type="OrthoDB" id="3786687at2"/>
<dbReference type="RefSeq" id="WP_091200889.1">
    <property type="nucleotide sequence ID" value="NZ_FOKC01000011.1"/>
</dbReference>
<evidence type="ECO:0000256" key="1">
    <source>
        <dbReference type="SAM" id="Phobius"/>
    </source>
</evidence>